<dbReference type="GO" id="GO:0090374">
    <property type="term" value="P:oligopeptide export from mitochondrion"/>
    <property type="evidence" value="ECO:0007669"/>
    <property type="project" value="TreeGrafter"/>
</dbReference>
<dbReference type="PROSITE" id="PS51823">
    <property type="entry name" value="CLU"/>
    <property type="match status" value="1"/>
</dbReference>
<feature type="transmembrane region" description="Helical" evidence="9">
    <location>
        <begin position="2403"/>
        <end position="2422"/>
    </location>
</feature>
<proteinExistence type="inferred from homology"/>
<dbReference type="InterPro" id="IPR036640">
    <property type="entry name" value="ABC1_TM_sf"/>
</dbReference>
<dbReference type="InParanoid" id="A0A2P6N5R7"/>
<evidence type="ECO:0000256" key="3">
    <source>
        <dbReference type="ARBA" id="ARBA00022692"/>
    </source>
</evidence>
<dbReference type="GO" id="GO:0015421">
    <property type="term" value="F:ABC-type oligopeptide transporter activity"/>
    <property type="evidence" value="ECO:0007669"/>
    <property type="project" value="TreeGrafter"/>
</dbReference>
<evidence type="ECO:0000256" key="1">
    <source>
        <dbReference type="ARBA" id="ARBA00004141"/>
    </source>
</evidence>
<feature type="domain" description="Clu" evidence="12">
    <location>
        <begin position="325"/>
        <end position="567"/>
    </location>
</feature>
<evidence type="ECO:0000256" key="5">
    <source>
        <dbReference type="ARBA" id="ARBA00022840"/>
    </source>
</evidence>
<dbReference type="InterPro" id="IPR039421">
    <property type="entry name" value="Type_1_exporter"/>
</dbReference>
<dbReference type="InterPro" id="IPR011527">
    <property type="entry name" value="ABC1_TM_dom"/>
</dbReference>
<dbReference type="Proteomes" id="UP000241769">
    <property type="component" value="Unassembled WGS sequence"/>
</dbReference>
<feature type="region of interest" description="Disordered" evidence="8">
    <location>
        <begin position="1"/>
        <end position="160"/>
    </location>
</feature>
<dbReference type="CDD" id="cd03249">
    <property type="entry name" value="ABC_MTABC3_MDL1_MDL2"/>
    <property type="match status" value="2"/>
</dbReference>
<dbReference type="SUPFAM" id="SSF52047">
    <property type="entry name" value="RNI-like"/>
    <property type="match status" value="1"/>
</dbReference>
<dbReference type="CDD" id="cd18577">
    <property type="entry name" value="ABC_6TM_Pgp_ABCB1_D1_like"/>
    <property type="match status" value="1"/>
</dbReference>
<dbReference type="InterPro" id="IPR032675">
    <property type="entry name" value="LRR_dom_sf"/>
</dbReference>
<feature type="transmembrane region" description="Helical" evidence="9">
    <location>
        <begin position="1792"/>
        <end position="1810"/>
    </location>
</feature>
<feature type="transmembrane region" description="Helical" evidence="9">
    <location>
        <begin position="2222"/>
        <end position="2248"/>
    </location>
</feature>
<feature type="transmembrane region" description="Helical" evidence="9">
    <location>
        <begin position="1677"/>
        <end position="1699"/>
    </location>
</feature>
<feature type="domain" description="ABC transmembrane type-1" evidence="11">
    <location>
        <begin position="1535"/>
        <end position="1821"/>
    </location>
</feature>
<feature type="domain" description="ABC transmembrane type-1" evidence="11">
    <location>
        <begin position="2178"/>
        <end position="2468"/>
    </location>
</feature>
<dbReference type="InterPro" id="IPR025697">
    <property type="entry name" value="CLU_dom"/>
</dbReference>
<dbReference type="Gene3D" id="1.25.40.10">
    <property type="entry name" value="Tetratricopeptide repeat domain"/>
    <property type="match status" value="1"/>
</dbReference>
<keyword evidence="5" id="KW-0067">ATP-binding</keyword>
<name>A0A2P6N5R7_9EUKA</name>
<feature type="transmembrane region" description="Helical" evidence="9">
    <location>
        <begin position="2304"/>
        <end position="2321"/>
    </location>
</feature>
<keyword evidence="7 9" id="KW-0472">Membrane</keyword>
<dbReference type="InterPro" id="IPR033646">
    <property type="entry name" value="CLU-central"/>
</dbReference>
<keyword evidence="3 9" id="KW-0812">Transmembrane</keyword>
<sequence>MTNKRPTGSLIQQRMQVFGGSPPTHPNQPDDSPSVQPSAATSDSNIETLNSSSDSSNHENQTGASWSAVNSQVPRRSTLKIGRERTPSAPEQVSAQVHSGYTSTPSSVDDKKDENPYHNTNPYSLTPVTPAPETPSAPPMDAYGFCPLPNEQPKPSLMVSPPDTSALYSFSPDVKVKNEVADANLYAFDPLTTNVDHSSTAYSFDPLSNKINAPLVSTSYSYDPLSPASTAAPKQRTSFYQIDPIPGLYQLTEQDVTAEMYLDDPSSTTTSDDDSDDEFEREGMGLTNANNYDEGVPRGNDGGYDEPAAQQSSISNERPKDLMEIMFPQEVNAGVSQQNANGGRPADMQRDWNAEYQSILDMPDSKIKYRKLKSLATDFVYAAETYGRIIISEHCLPLSSRTIRPVTVGGLAGGEKFIVCGILFKFCVDFHGLYNGDHNAMKAASHELKGLQQYYYSGIPELRVPLMAYIDYRGWRLQAISLLPVGSNTLVYGSADGGRTMKTEIPELNSYMARAAQVMNIKAHRVGPDNSTHVLHSCTDIEGHKGKDGRFYLLDFARVAPCQPPSARGENLYNLFRFEFIRNYNRPISSDVFSNMGRHDSREHNEEAMNAQSFLLTTVIPDVCKEIKEEDDIEKILSLLHRNGINYRFLGHVRGHVTSEKTKEEILYECMSRVAKIHLGQILRAVSRKSGIPTNEPFEESITLFLNILLGKHSSSMDYWRLLKQTLSQKYQRILSHGEKLPEPSEMDRKKLITRILSACCIEMAPGSLDNINNSVFEFVQPDILNIKTHVAHLNLVEFADGMFLFHEAQERHDVDSQLRLLSLAQIKLTNSINTMIGNEMASLQMGNMFYLTGKILVNRSKDPQEAFENALQIFRRIQGDVRTDQGLVYTAIEMEAKVLKKRAPKQGNWEEVVEVCQRALKLNPDGRELHQLMAKILLDEYSHKRQEEDKTCLVLALKHLEISERLIRELSTPSPHQIAGVQKIKFKVELELLKLSRDEELAASLSSQFQSIALLDPPAAAKLAKSLQFSRHTRKFSYLIEPLLISRHSPQFRGMVLCPLVAELTSFDLTSIQSPDAPPSNLKDEDLLNLSLCAPNLSVVHLRKSQLEFQQSTIISMLSSRPLLDEVSLDRQVHTSTLAPLAKVTPSVTKWSLYDYPSLTGEDMEDFFEVMGSRVEELSVSDTEDLGTPSGALLSKHCTKLKKLSITRCGATDDLSNVLTESPVLRHLEVLSIMECNTLTSLFVPPIEQLTQLTMLDVSRCSGISDDQVLNVLQKLPSIRQYRLPSCVYEIIASEEIPIELLSPFGGTNTLTLNIKGSTTSKAQPVSPSGYEIMFNPSNLTQGTDWDYCRMRVSKAVGSMNMVNLEIRPQNANSTNRLYTNAMEMNNMFNCRSASVQFNEHDTYEVQMSATRTTAVTTGMMSIKKGGEEIAKCQLTTKKLYIRPGGKVIQVSTIYAALLLGIVFKKLLTSPDDIMVKKVYARIDENQPLLWNQIKDESKGKQVVDEKKKEEKKKSVGLFKLWRFATIGDVFLIILGSIASIGIGALGPIQNLVFGGLFNDATALQGNLMDALRPTILRIVYIGAATLVGGYIAQCCWVLSGERQTRRIRQLYVHSILRQDLAWFDQAEEGSMNTRLASDTQLVQDAISERAGDTLRSLASFIGGLAVAFSQGWRLALVILGCLPLIGIAGGLMIRFVMKFSSSRQDAYADAGAIAEQAIGGVRTVYAFSMQKRFQERYDNFVEIAKVASMKAGISIGFGFATFMFMLFSSFGLAFWYGAKLVIEGTDGMNGGKVLIIFTSMVLGSISLMQISPSLAAIATGRAAAYNIFKTIDRRPPIDTDQSGLTLNKCEGSIRFDDVSFSYPTRKNVPILQGVSIEIKPGMTVAFVGPSGSGKSTIVSLVQRFYDSDGGKVLLDGADVKSLDVKWLRKQIGVVGQEPSLFNMTIRDNLLLGAADGMDSVSERDMERACERANCHNFIKALPKGYDTVVGERGGMLSGGQKQRIAIARALIRNPKVLLLDEATSALDTASERLVQEALDEASKERTTIVVAHRLSTIRNADHIIVLKKGKVVEQGNHESLYNMGGIYKEMVDKQKIRMERDSVDSDQEEEQHETIRQADIPKITRQLTTSQGLRETQVMIDEETERLKKKEGREKIHYSPLWRVIKLMRRDWYFILIGCLGAAIAGTIFPFYGFLLSKVVLLLNGPKEDITPGPLEGSNLYSMLFAVVGVCGFVGIALQTIAFEIAGARVTSKLRSNTFRTIMKQEIAFYDHPDHSLGSLSSALAVDAASVNDMITKVWGDVFQLVSACAAGLTISFFHSWQMSLVIMAALPFIIGATAFESRVHQGFEDKTKKAYKESGQIAAEAFSEIRTVQSLTSEGYWEDRYVENIRGPHRLALRKAFLASIGYGAHMGFNMWTNALGFYAGIRFIEAGLVQFQDMFVVIICITLTAGSMGRASLFIPKFVKGRNCAINTFQLLDRTSDIDPEEDGRQNNITGDITMDKITFRYPSRMDMPIFNGKFNLNVEKNNTVALVGSSGCGKSTTIGLIERWYNPISGDVRADGFRVSEYQLHHLRGQMSLVGQEPVLFDMSVRENISYGLPDGDVSDEVNLSIDLEVSIDREKLLKEVCKIANVEEFITSLPEKYDTRVGEKGTQMSGGQKQRIAIARALVRKPRILLLDEATSALDSESEKLVQEALDRAVEGRTTITIAHRLSTVQGADLICVIKDGKVVEQGKHFELLEANGLYKDLVDQQNLNVLEH</sequence>
<dbReference type="Pfam" id="PF13236">
    <property type="entry name" value="CLU"/>
    <property type="match status" value="1"/>
</dbReference>
<dbReference type="GO" id="GO:0016887">
    <property type="term" value="F:ATP hydrolysis activity"/>
    <property type="evidence" value="ECO:0007669"/>
    <property type="project" value="InterPro"/>
</dbReference>
<feature type="compositionally biased region" description="Acidic residues" evidence="8">
    <location>
        <begin position="271"/>
        <end position="280"/>
    </location>
</feature>
<feature type="domain" description="ABC transporter" evidence="10">
    <location>
        <begin position="2501"/>
        <end position="2755"/>
    </location>
</feature>
<evidence type="ECO:0000259" key="10">
    <source>
        <dbReference type="PROSITE" id="PS50893"/>
    </source>
</evidence>
<dbReference type="InterPro" id="IPR003593">
    <property type="entry name" value="AAA+_ATPase"/>
</dbReference>
<dbReference type="PANTHER" id="PTHR43394:SF27">
    <property type="entry name" value="ATP-DEPENDENT TRANSLOCASE ABCB1-LIKE"/>
    <property type="match status" value="1"/>
</dbReference>
<dbReference type="InterPro" id="IPR011990">
    <property type="entry name" value="TPR-like_helical_dom_sf"/>
</dbReference>
<dbReference type="FunFam" id="3.40.50.300:FF:000916">
    <property type="entry name" value="ABC transporter B family member 9"/>
    <property type="match status" value="1"/>
</dbReference>
<comment type="similarity">
    <text evidence="2">Belongs to the ABC transporter superfamily. ABCB family. Multidrug resistance exporter (TC 3.A.1.201) subfamily.</text>
</comment>
<dbReference type="InterPro" id="IPR017871">
    <property type="entry name" value="ABC_transporter-like_CS"/>
</dbReference>
<feature type="transmembrane region" description="Helical" evidence="9">
    <location>
        <begin position="1757"/>
        <end position="1780"/>
    </location>
</feature>
<feature type="compositionally biased region" description="Polar residues" evidence="8">
    <location>
        <begin position="89"/>
        <end position="107"/>
    </location>
</feature>
<dbReference type="Gene3D" id="1.20.1560.10">
    <property type="entry name" value="ABC transporter type 1, transmembrane domain"/>
    <property type="match status" value="1"/>
</dbReference>
<dbReference type="SUPFAM" id="SSF90123">
    <property type="entry name" value="ABC transporter transmembrane region"/>
    <property type="match status" value="2"/>
</dbReference>
<dbReference type="PROSITE" id="PS50929">
    <property type="entry name" value="ABC_TM1F"/>
    <property type="match status" value="2"/>
</dbReference>
<keyword evidence="6 9" id="KW-1133">Transmembrane helix</keyword>
<evidence type="ECO:0000256" key="6">
    <source>
        <dbReference type="ARBA" id="ARBA00022989"/>
    </source>
</evidence>
<dbReference type="GO" id="GO:0005743">
    <property type="term" value="C:mitochondrial inner membrane"/>
    <property type="evidence" value="ECO:0007669"/>
    <property type="project" value="TreeGrafter"/>
</dbReference>
<feature type="domain" description="ABC transporter" evidence="10">
    <location>
        <begin position="1855"/>
        <end position="2095"/>
    </location>
</feature>
<keyword evidence="14" id="KW-1185">Reference proteome</keyword>
<dbReference type="PANTHER" id="PTHR43394">
    <property type="entry name" value="ATP-DEPENDENT PERMEASE MDL1, MITOCHONDRIAL"/>
    <property type="match status" value="1"/>
</dbReference>
<feature type="compositionally biased region" description="Polar residues" evidence="8">
    <location>
        <begin position="1"/>
        <end position="15"/>
    </location>
</feature>
<dbReference type="InterPro" id="IPR027417">
    <property type="entry name" value="P-loop_NTPase"/>
</dbReference>
<dbReference type="Gene3D" id="3.40.50.300">
    <property type="entry name" value="P-loop containing nucleotide triphosphate hydrolases"/>
    <property type="match status" value="2"/>
</dbReference>
<evidence type="ECO:0000313" key="13">
    <source>
        <dbReference type="EMBL" id="PRP79299.1"/>
    </source>
</evidence>
<feature type="transmembrane region" description="Helical" evidence="9">
    <location>
        <begin position="2442"/>
        <end position="2461"/>
    </location>
</feature>
<dbReference type="CDD" id="cd18578">
    <property type="entry name" value="ABC_6TM_Pgp_ABCB1_D2_like"/>
    <property type="match status" value="1"/>
</dbReference>
<evidence type="ECO:0000313" key="14">
    <source>
        <dbReference type="Proteomes" id="UP000241769"/>
    </source>
</evidence>
<feature type="transmembrane region" description="Helical" evidence="9">
    <location>
        <begin position="1522"/>
        <end position="1547"/>
    </location>
</feature>
<dbReference type="Pfam" id="PF12807">
    <property type="entry name" value="eIF3_p135"/>
    <property type="match status" value="1"/>
</dbReference>
<reference evidence="13 14" key="1">
    <citation type="journal article" date="2018" name="Genome Biol. Evol.">
        <title>Multiple Roots of Fruiting Body Formation in Amoebozoa.</title>
        <authorList>
            <person name="Hillmann F."/>
            <person name="Forbes G."/>
            <person name="Novohradska S."/>
            <person name="Ferling I."/>
            <person name="Riege K."/>
            <person name="Groth M."/>
            <person name="Westermann M."/>
            <person name="Marz M."/>
            <person name="Spaller T."/>
            <person name="Winckler T."/>
            <person name="Schaap P."/>
            <person name="Glockner G."/>
        </authorList>
    </citation>
    <scope>NUCLEOTIDE SEQUENCE [LARGE SCALE GENOMIC DNA]</scope>
    <source>
        <strain evidence="13 14">Jena</strain>
    </source>
</reference>
<dbReference type="Pfam" id="PF00005">
    <property type="entry name" value="ABC_tran"/>
    <property type="match status" value="2"/>
</dbReference>
<feature type="transmembrane region" description="Helical" evidence="9">
    <location>
        <begin position="1580"/>
        <end position="1600"/>
    </location>
</feature>
<feature type="compositionally biased region" description="Polar residues" evidence="8">
    <location>
        <begin position="27"/>
        <end position="75"/>
    </location>
</feature>
<dbReference type="Gene3D" id="3.80.10.10">
    <property type="entry name" value="Ribonuclease Inhibitor"/>
    <property type="match status" value="1"/>
</dbReference>
<dbReference type="PROSITE" id="PS50893">
    <property type="entry name" value="ABC_TRANSPORTER_2"/>
    <property type="match status" value="2"/>
</dbReference>
<dbReference type="GO" id="GO:0005524">
    <property type="term" value="F:ATP binding"/>
    <property type="evidence" value="ECO:0007669"/>
    <property type="project" value="UniProtKB-KW"/>
</dbReference>
<evidence type="ECO:0000256" key="9">
    <source>
        <dbReference type="SAM" id="Phobius"/>
    </source>
</evidence>
<gene>
    <name evidence="13" type="ORF">PROFUN_12440</name>
</gene>
<dbReference type="SMART" id="SM00382">
    <property type="entry name" value="AAA"/>
    <property type="match status" value="2"/>
</dbReference>
<feature type="transmembrane region" description="Helical" evidence="9">
    <location>
        <begin position="1449"/>
        <end position="1469"/>
    </location>
</feature>
<feature type="transmembrane region" description="Helical" evidence="9">
    <location>
        <begin position="2174"/>
        <end position="2197"/>
    </location>
</feature>
<feature type="transmembrane region" description="Helical" evidence="9">
    <location>
        <begin position="2327"/>
        <end position="2346"/>
    </location>
</feature>
<dbReference type="FunFam" id="3.40.50.300:FF:000251">
    <property type="entry name" value="ABC transporter B family member 19"/>
    <property type="match status" value="1"/>
</dbReference>
<dbReference type="SUPFAM" id="SSF52540">
    <property type="entry name" value="P-loop containing nucleoside triphosphate hydrolases"/>
    <property type="match status" value="2"/>
</dbReference>
<evidence type="ECO:0000256" key="4">
    <source>
        <dbReference type="ARBA" id="ARBA00022741"/>
    </source>
</evidence>
<evidence type="ECO:0000259" key="11">
    <source>
        <dbReference type="PROSITE" id="PS50929"/>
    </source>
</evidence>
<evidence type="ECO:0000256" key="8">
    <source>
        <dbReference type="SAM" id="MobiDB-lite"/>
    </source>
</evidence>
<evidence type="ECO:0000256" key="7">
    <source>
        <dbReference type="ARBA" id="ARBA00023136"/>
    </source>
</evidence>
<comment type="caution">
    <text evidence="13">The sequence shown here is derived from an EMBL/GenBank/DDBJ whole genome shotgun (WGS) entry which is preliminary data.</text>
</comment>
<comment type="subcellular location">
    <subcellularLocation>
        <location evidence="1">Membrane</location>
        <topology evidence="1">Multi-pass membrane protein</topology>
    </subcellularLocation>
</comment>
<organism evidence="13 14">
    <name type="scientific">Planoprotostelium fungivorum</name>
    <dbReference type="NCBI Taxonomy" id="1890364"/>
    <lineage>
        <taxon>Eukaryota</taxon>
        <taxon>Amoebozoa</taxon>
        <taxon>Evosea</taxon>
        <taxon>Variosea</taxon>
        <taxon>Cavosteliida</taxon>
        <taxon>Cavosteliaceae</taxon>
        <taxon>Planoprotostelium</taxon>
    </lineage>
</organism>
<accession>A0A2P6N5R7</accession>
<dbReference type="InterPro" id="IPR003439">
    <property type="entry name" value="ABC_transporter-like_ATP-bd"/>
</dbReference>
<dbReference type="Pfam" id="PF00664">
    <property type="entry name" value="ABC_membrane"/>
    <property type="match status" value="2"/>
</dbReference>
<dbReference type="OrthoDB" id="6500128at2759"/>
<feature type="compositionally biased region" description="Polar residues" evidence="8">
    <location>
        <begin position="117"/>
        <end position="127"/>
    </location>
</feature>
<feature type="region of interest" description="Disordered" evidence="8">
    <location>
        <begin position="262"/>
        <end position="314"/>
    </location>
</feature>
<evidence type="ECO:0000256" key="2">
    <source>
        <dbReference type="ARBA" id="ARBA00007577"/>
    </source>
</evidence>
<dbReference type="STRING" id="1890364.A0A2P6N5R7"/>
<dbReference type="PROSITE" id="PS00211">
    <property type="entry name" value="ABC_TRANSPORTER_1"/>
    <property type="match status" value="2"/>
</dbReference>
<feature type="compositionally biased region" description="Pro residues" evidence="8">
    <location>
        <begin position="129"/>
        <end position="138"/>
    </location>
</feature>
<evidence type="ECO:0000259" key="12">
    <source>
        <dbReference type="PROSITE" id="PS51823"/>
    </source>
</evidence>
<dbReference type="EMBL" id="MDYQ01000189">
    <property type="protein sequence ID" value="PRP79299.1"/>
    <property type="molecule type" value="Genomic_DNA"/>
</dbReference>
<keyword evidence="4" id="KW-0547">Nucleotide-binding</keyword>
<protein>
    <submittedName>
        <fullName evidence="13">ABC transporter B family member 11-like</fullName>
    </submittedName>
</protein>